<feature type="chain" id="PRO_5012746674" evidence="1">
    <location>
        <begin position="24"/>
        <end position="299"/>
    </location>
</feature>
<accession>A0A1J7J8K0</accession>
<sequence>MHIPSFHQRLALFYIYLINFAFAEPILQHASRRSIFGPDTAEFDRNGDIVAKDIVKSTGPRLEVTNTLQNAKGEWHQVRSLGGPMAMQWLQLHGDGHPNTTVRWSNGTLVAAHEVHALIHLAKRWGWKDTAIELTLWGASAFTISNGGLVAGFGILVVSALYGFAKSLLSQGKSSGSVVESGNNQKVKRSNFEPNVFYRQKVANQQDTGHWPSGDDMQNAVHSSLQDMADHDYQGACYDAVTNDPVYGPGEGCPITEFAQLGFCSWPNGGSCTTPSCHLSLGEHTQCNGARGADGQYGK</sequence>
<evidence type="ECO:0000313" key="2">
    <source>
        <dbReference type="EMBL" id="OIW23842.1"/>
    </source>
</evidence>
<gene>
    <name evidence="2" type="ORF">CONLIGDRAFT_686070</name>
</gene>
<evidence type="ECO:0000313" key="3">
    <source>
        <dbReference type="Proteomes" id="UP000182658"/>
    </source>
</evidence>
<dbReference type="EMBL" id="KV875105">
    <property type="protein sequence ID" value="OIW23842.1"/>
    <property type="molecule type" value="Genomic_DNA"/>
</dbReference>
<name>A0A1J7J8K0_9PEZI</name>
<dbReference type="AlphaFoldDB" id="A0A1J7J8K0"/>
<keyword evidence="3" id="KW-1185">Reference proteome</keyword>
<protein>
    <submittedName>
        <fullName evidence="2">Uncharacterized protein</fullName>
    </submittedName>
</protein>
<keyword evidence="1" id="KW-0732">Signal</keyword>
<proteinExistence type="predicted"/>
<dbReference type="Proteomes" id="UP000182658">
    <property type="component" value="Unassembled WGS sequence"/>
</dbReference>
<feature type="signal peptide" evidence="1">
    <location>
        <begin position="1"/>
        <end position="23"/>
    </location>
</feature>
<dbReference type="OrthoDB" id="3482114at2759"/>
<dbReference type="InParanoid" id="A0A1J7J8K0"/>
<organism evidence="2 3">
    <name type="scientific">Coniochaeta ligniaria NRRL 30616</name>
    <dbReference type="NCBI Taxonomy" id="1408157"/>
    <lineage>
        <taxon>Eukaryota</taxon>
        <taxon>Fungi</taxon>
        <taxon>Dikarya</taxon>
        <taxon>Ascomycota</taxon>
        <taxon>Pezizomycotina</taxon>
        <taxon>Sordariomycetes</taxon>
        <taxon>Sordariomycetidae</taxon>
        <taxon>Coniochaetales</taxon>
        <taxon>Coniochaetaceae</taxon>
        <taxon>Coniochaeta</taxon>
    </lineage>
</organism>
<evidence type="ECO:0000256" key="1">
    <source>
        <dbReference type="SAM" id="SignalP"/>
    </source>
</evidence>
<reference evidence="2 3" key="1">
    <citation type="submission" date="2016-10" db="EMBL/GenBank/DDBJ databases">
        <title>Draft genome sequence of Coniochaeta ligniaria NRRL30616, a lignocellulolytic fungus for bioabatement of inhibitors in plant biomass hydrolysates.</title>
        <authorList>
            <consortium name="DOE Joint Genome Institute"/>
            <person name="Jimenez D.J."/>
            <person name="Hector R.E."/>
            <person name="Riley R."/>
            <person name="Sun H."/>
            <person name="Grigoriev I.V."/>
            <person name="Van Elsas J.D."/>
            <person name="Nichols N.N."/>
        </authorList>
    </citation>
    <scope>NUCLEOTIDE SEQUENCE [LARGE SCALE GENOMIC DNA]</scope>
    <source>
        <strain evidence="2 3">NRRL 30616</strain>
    </source>
</reference>